<feature type="transmembrane region" description="Helical" evidence="2">
    <location>
        <begin position="31"/>
        <end position="47"/>
    </location>
</feature>
<feature type="region of interest" description="Disordered" evidence="1">
    <location>
        <begin position="336"/>
        <end position="358"/>
    </location>
</feature>
<evidence type="ECO:0000313" key="3">
    <source>
        <dbReference type="EMBL" id="MBF5055679.1"/>
    </source>
</evidence>
<organism evidence="3 4">
    <name type="scientific">Alloalcanivorax profundimaris</name>
    <dbReference type="NCBI Taxonomy" id="2735259"/>
    <lineage>
        <taxon>Bacteria</taxon>
        <taxon>Pseudomonadati</taxon>
        <taxon>Pseudomonadota</taxon>
        <taxon>Gammaproteobacteria</taxon>
        <taxon>Oceanospirillales</taxon>
        <taxon>Alcanivoracaceae</taxon>
        <taxon>Alloalcanivorax</taxon>
    </lineage>
</organism>
<evidence type="ECO:0000256" key="2">
    <source>
        <dbReference type="SAM" id="Phobius"/>
    </source>
</evidence>
<feature type="transmembrane region" description="Helical" evidence="2">
    <location>
        <begin position="237"/>
        <end position="259"/>
    </location>
</feature>
<name>A0ABS0ANI0_9GAMM</name>
<gene>
    <name evidence="3" type="ORF">Y5W_00973</name>
</gene>
<feature type="transmembrane region" description="Helical" evidence="2">
    <location>
        <begin position="112"/>
        <end position="129"/>
    </location>
</feature>
<keyword evidence="2" id="KW-0472">Membrane</keyword>
<dbReference type="EMBL" id="ARXX01000010">
    <property type="protein sequence ID" value="MBF5055679.1"/>
    <property type="molecule type" value="Genomic_DNA"/>
</dbReference>
<feature type="transmembrane region" description="Helical" evidence="2">
    <location>
        <begin position="206"/>
        <end position="225"/>
    </location>
</feature>
<dbReference type="Proteomes" id="UP000662703">
    <property type="component" value="Unassembled WGS sequence"/>
</dbReference>
<sequence>MSPAGALHRAGPWLVAAYAGTALALPEVGEGFKVLVLVAGFGGFFWRARGWRFAAPVKLLLAAALVALLSWGLSRLHHPQWAESSPKVHRLTHWFAFLAVAWLLAGRVRPVLLAWGAGLAGLLVAPWFTGRGGYDWFLGWHGERVDFGLHNAQHATLLFATGMLGLIALARRCLGPGPWRLLRGLLWTLATLACAVAVVITQTRGVWLGLAVAALVMLAAAGLALRRRLPPGPRRRWLTGALLAGVLGLALAAACSPIVEQRLADERLARSGADGGCHRQRRRPGGELVGGAALDRRTAPGGVGRQRAFPGAGTLSGAARLDRGGGLPAPAQWLSGYPGQLRPGRPGGAGGAAGLAHP</sequence>
<comment type="caution">
    <text evidence="3">The sequence shown here is derived from an EMBL/GenBank/DDBJ whole genome shotgun (WGS) entry which is preliminary data.</text>
</comment>
<evidence type="ECO:0000313" key="4">
    <source>
        <dbReference type="Proteomes" id="UP000662703"/>
    </source>
</evidence>
<accession>A0ABS0ANI0</accession>
<keyword evidence="2" id="KW-1133">Transmembrane helix</keyword>
<protein>
    <submittedName>
        <fullName evidence="3">O-antigen polymerase</fullName>
    </submittedName>
</protein>
<reference evidence="3 4" key="1">
    <citation type="submission" date="2012-09" db="EMBL/GenBank/DDBJ databases">
        <title>Genome Sequence of alkane-degrading Bacterium Alcanivorax sp. 521-1.</title>
        <authorList>
            <person name="Lai Q."/>
            <person name="Shao Z."/>
        </authorList>
    </citation>
    <scope>NUCLEOTIDE SEQUENCE [LARGE SCALE GENOMIC DNA]</scope>
    <source>
        <strain evidence="3 4">521-1</strain>
    </source>
</reference>
<keyword evidence="4" id="KW-1185">Reference proteome</keyword>
<evidence type="ECO:0000256" key="1">
    <source>
        <dbReference type="SAM" id="MobiDB-lite"/>
    </source>
</evidence>
<keyword evidence="2" id="KW-0812">Transmembrane</keyword>
<feature type="compositionally biased region" description="Gly residues" evidence="1">
    <location>
        <begin position="345"/>
        <end position="358"/>
    </location>
</feature>
<feature type="transmembrane region" description="Helical" evidence="2">
    <location>
        <begin position="149"/>
        <end position="169"/>
    </location>
</feature>
<proteinExistence type="predicted"/>
<feature type="region of interest" description="Disordered" evidence="1">
    <location>
        <begin position="272"/>
        <end position="322"/>
    </location>
</feature>
<feature type="transmembrane region" description="Helical" evidence="2">
    <location>
        <begin position="88"/>
        <end position="105"/>
    </location>
</feature>
<feature type="transmembrane region" description="Helical" evidence="2">
    <location>
        <begin position="181"/>
        <end position="200"/>
    </location>
</feature>
<feature type="transmembrane region" description="Helical" evidence="2">
    <location>
        <begin position="59"/>
        <end position="76"/>
    </location>
</feature>